<dbReference type="VEuPathDB" id="FungiDB:PITG_03154"/>
<dbReference type="Gene3D" id="3.10.20.90">
    <property type="entry name" value="Phosphatidylinositol 3-kinase Catalytic Subunit, Chain A, domain 1"/>
    <property type="match status" value="1"/>
</dbReference>
<feature type="domain" description="Ubiquitin-like" evidence="2">
    <location>
        <begin position="25"/>
        <end position="96"/>
    </location>
</feature>
<dbReference type="EMBL" id="DS028121">
    <property type="protein sequence ID" value="EEY65642.1"/>
    <property type="molecule type" value="Genomic_DNA"/>
</dbReference>
<proteinExistence type="predicted"/>
<name>D0MZH9_PHYIT</name>
<reference evidence="4" key="1">
    <citation type="journal article" date="2009" name="Nature">
        <title>Genome sequence and analysis of the Irish potato famine pathogen Phytophthora infestans.</title>
        <authorList>
            <consortium name="The Broad Institute Genome Sequencing Platform"/>
            <person name="Haas B.J."/>
            <person name="Kamoun S."/>
            <person name="Zody M.C."/>
            <person name="Jiang R.H."/>
            <person name="Handsaker R.E."/>
            <person name="Cano L.M."/>
            <person name="Grabherr M."/>
            <person name="Kodira C.D."/>
            <person name="Raffaele S."/>
            <person name="Torto-Alalibo T."/>
            <person name="Bozkurt T.O."/>
            <person name="Ah-Fong A.M."/>
            <person name="Alvarado L."/>
            <person name="Anderson V.L."/>
            <person name="Armstrong M.R."/>
            <person name="Avrova A."/>
            <person name="Baxter L."/>
            <person name="Beynon J."/>
            <person name="Boevink P.C."/>
            <person name="Bollmann S.R."/>
            <person name="Bos J.I."/>
            <person name="Bulone V."/>
            <person name="Cai G."/>
            <person name="Cakir C."/>
            <person name="Carrington J.C."/>
            <person name="Chawner M."/>
            <person name="Conti L."/>
            <person name="Costanzo S."/>
            <person name="Ewan R."/>
            <person name="Fahlgren N."/>
            <person name="Fischbach M.A."/>
            <person name="Fugelstad J."/>
            <person name="Gilroy E.M."/>
            <person name="Gnerre S."/>
            <person name="Green P.J."/>
            <person name="Grenville-Briggs L.J."/>
            <person name="Griffith J."/>
            <person name="Grunwald N.J."/>
            <person name="Horn K."/>
            <person name="Horner N.R."/>
            <person name="Hu C.H."/>
            <person name="Huitema E."/>
            <person name="Jeong D.H."/>
            <person name="Jones A.M."/>
            <person name="Jones J.D."/>
            <person name="Jones R.W."/>
            <person name="Karlsson E.K."/>
            <person name="Kunjeti S.G."/>
            <person name="Lamour K."/>
            <person name="Liu Z."/>
            <person name="Ma L."/>
            <person name="Maclean D."/>
            <person name="Chibucos M.C."/>
            <person name="McDonald H."/>
            <person name="McWalters J."/>
            <person name="Meijer H.J."/>
            <person name="Morgan W."/>
            <person name="Morris P.F."/>
            <person name="Munro C.A."/>
            <person name="O'Neill K."/>
            <person name="Ospina-Giraldo M."/>
            <person name="Pinzon A."/>
            <person name="Pritchard L."/>
            <person name="Ramsahoye B."/>
            <person name="Ren Q."/>
            <person name="Restrepo S."/>
            <person name="Roy S."/>
            <person name="Sadanandom A."/>
            <person name="Savidor A."/>
            <person name="Schornack S."/>
            <person name="Schwartz D.C."/>
            <person name="Schumann U.D."/>
            <person name="Schwessinger B."/>
            <person name="Seyer L."/>
            <person name="Sharpe T."/>
            <person name="Silvar C."/>
            <person name="Song J."/>
            <person name="Studholme D.J."/>
            <person name="Sykes S."/>
            <person name="Thines M."/>
            <person name="van de Vondervoort P.J."/>
            <person name="Phuntumart V."/>
            <person name="Wawra S."/>
            <person name="Weide R."/>
            <person name="Win J."/>
            <person name="Young C."/>
            <person name="Zhou S."/>
            <person name="Fry W."/>
            <person name="Meyers B.C."/>
            <person name="van West P."/>
            <person name="Ristaino J."/>
            <person name="Govers F."/>
            <person name="Birch P.R."/>
            <person name="Whisson S.C."/>
            <person name="Judelson H.S."/>
            <person name="Nusbaum C."/>
        </authorList>
    </citation>
    <scope>NUCLEOTIDE SEQUENCE [LARGE SCALE GENOMIC DNA]</scope>
    <source>
        <strain evidence="4">T30-4</strain>
    </source>
</reference>
<dbReference type="Proteomes" id="UP000006643">
    <property type="component" value="Unassembled WGS sequence"/>
</dbReference>
<sequence length="268" mass="28681">MTPPAAASMPEPAAEPPIAAESAQLSLKVRTLDQRTYPITICAAASVPQLKELVAAETGVTLARQRLIYRGRVLKNDQTLSAYSLEDGHVLHLVVRAVPPTDAASRASASATSAPDPSAGQGAPPAGRQMPAPYQLRQQSSLTPPRDNDEPDPTMGRSGNVTVPFLNSMISNLVTQIEEGVGPTAARGRRRTTFSREGSSGSTSAEMEAATARALRHHHRNRDGSGRQRHGRRSSSTSAERQATLRARTGARLESSLQHYRKETPTQP</sequence>
<dbReference type="FunFam" id="3.10.20.90:FF:000154">
    <property type="entry name" value="Large proline-rich protein BAG6"/>
    <property type="match status" value="1"/>
</dbReference>
<dbReference type="AlphaFoldDB" id="D0MZH9"/>
<dbReference type="KEGG" id="pif:PITG_03154"/>
<dbReference type="InParanoid" id="D0MZH9"/>
<dbReference type="GO" id="GO:0036503">
    <property type="term" value="P:ERAD pathway"/>
    <property type="evidence" value="ECO:0007669"/>
    <property type="project" value="TreeGrafter"/>
</dbReference>
<feature type="compositionally biased region" description="Low complexity" evidence="1">
    <location>
        <begin position="195"/>
        <end position="213"/>
    </location>
</feature>
<dbReference type="PROSITE" id="PS50053">
    <property type="entry name" value="UBIQUITIN_2"/>
    <property type="match status" value="1"/>
</dbReference>
<dbReference type="SUPFAM" id="SSF54236">
    <property type="entry name" value="Ubiquitin-like"/>
    <property type="match status" value="1"/>
</dbReference>
<dbReference type="GO" id="GO:0031593">
    <property type="term" value="F:polyubiquitin modification-dependent protein binding"/>
    <property type="evidence" value="ECO:0007669"/>
    <property type="project" value="TreeGrafter"/>
</dbReference>
<dbReference type="GeneID" id="9464565"/>
<dbReference type="InterPro" id="IPR000626">
    <property type="entry name" value="Ubiquitin-like_dom"/>
</dbReference>
<dbReference type="RefSeq" id="XP_002906241.1">
    <property type="nucleotide sequence ID" value="XM_002906195.1"/>
</dbReference>
<evidence type="ECO:0000256" key="1">
    <source>
        <dbReference type="SAM" id="MobiDB-lite"/>
    </source>
</evidence>
<evidence type="ECO:0000259" key="2">
    <source>
        <dbReference type="PROSITE" id="PS50053"/>
    </source>
</evidence>
<dbReference type="SMART" id="SM00213">
    <property type="entry name" value="UBQ"/>
    <property type="match status" value="1"/>
</dbReference>
<dbReference type="HOGENOM" id="CLU_954631_0_0_1"/>
<dbReference type="PANTHER" id="PTHR15204:SF0">
    <property type="entry name" value="LARGE PROLINE-RICH PROTEIN BAG6"/>
    <property type="match status" value="1"/>
</dbReference>
<dbReference type="GO" id="GO:0071818">
    <property type="term" value="C:BAT3 complex"/>
    <property type="evidence" value="ECO:0007669"/>
    <property type="project" value="TreeGrafter"/>
</dbReference>
<dbReference type="STRING" id="403677.D0MZH9"/>
<dbReference type="Pfam" id="PF00240">
    <property type="entry name" value="ubiquitin"/>
    <property type="match status" value="1"/>
</dbReference>
<dbReference type="GO" id="GO:0051787">
    <property type="term" value="F:misfolded protein binding"/>
    <property type="evidence" value="ECO:0007669"/>
    <property type="project" value="TreeGrafter"/>
</dbReference>
<evidence type="ECO:0000313" key="4">
    <source>
        <dbReference type="Proteomes" id="UP000006643"/>
    </source>
</evidence>
<dbReference type="InterPro" id="IPR029071">
    <property type="entry name" value="Ubiquitin-like_domsf"/>
</dbReference>
<feature type="region of interest" description="Disordered" evidence="1">
    <location>
        <begin position="104"/>
        <end position="162"/>
    </location>
</feature>
<feature type="compositionally biased region" description="Low complexity" evidence="1">
    <location>
        <begin position="104"/>
        <end position="119"/>
    </location>
</feature>
<evidence type="ECO:0000313" key="3">
    <source>
        <dbReference type="EMBL" id="EEY65642.1"/>
    </source>
</evidence>
<dbReference type="OrthoDB" id="267397at2759"/>
<feature type="region of interest" description="Disordered" evidence="1">
    <location>
        <begin position="181"/>
        <end position="268"/>
    </location>
</feature>
<keyword evidence="4" id="KW-1185">Reference proteome</keyword>
<feature type="compositionally biased region" description="Basic residues" evidence="1">
    <location>
        <begin position="214"/>
        <end position="233"/>
    </location>
</feature>
<protein>
    <submittedName>
        <fullName evidence="3">Ubiquitin family protein, putative</fullName>
    </submittedName>
</protein>
<organism evidence="3 4">
    <name type="scientific">Phytophthora infestans (strain T30-4)</name>
    <name type="common">Potato late blight agent</name>
    <dbReference type="NCBI Taxonomy" id="403677"/>
    <lineage>
        <taxon>Eukaryota</taxon>
        <taxon>Sar</taxon>
        <taxon>Stramenopiles</taxon>
        <taxon>Oomycota</taxon>
        <taxon>Peronosporomycetes</taxon>
        <taxon>Peronosporales</taxon>
        <taxon>Peronosporaceae</taxon>
        <taxon>Phytophthora</taxon>
    </lineage>
</organism>
<gene>
    <name evidence="3" type="ORF">PITG_03154</name>
</gene>
<dbReference type="eggNOG" id="KOG4248">
    <property type="taxonomic scope" value="Eukaryota"/>
</dbReference>
<dbReference type="PANTHER" id="PTHR15204">
    <property type="entry name" value="LARGE PROLINE-RICH PROTEIN BAG6"/>
    <property type="match status" value="1"/>
</dbReference>
<accession>D0MZH9</accession>